<dbReference type="AlphaFoldDB" id="A0A9D1VBZ6"/>
<dbReference type="PANTHER" id="PTHR37422:SF13">
    <property type="entry name" value="LIPOPOLYSACCHARIDE BIOSYNTHESIS PROTEIN PA4999-RELATED"/>
    <property type="match status" value="1"/>
</dbReference>
<reference evidence="2" key="1">
    <citation type="journal article" date="2021" name="PeerJ">
        <title>Extensive microbial diversity within the chicken gut microbiome revealed by metagenomics and culture.</title>
        <authorList>
            <person name="Gilroy R."/>
            <person name="Ravi A."/>
            <person name="Getino M."/>
            <person name="Pursley I."/>
            <person name="Horton D.L."/>
            <person name="Alikhan N.F."/>
            <person name="Baker D."/>
            <person name="Gharbi K."/>
            <person name="Hall N."/>
            <person name="Watson M."/>
            <person name="Adriaenssens E.M."/>
            <person name="Foster-Nyarko E."/>
            <person name="Jarju S."/>
            <person name="Secka A."/>
            <person name="Antonio M."/>
            <person name="Oren A."/>
            <person name="Chaudhuri R.R."/>
            <person name="La Ragione R."/>
            <person name="Hildebrand F."/>
            <person name="Pallen M.J."/>
        </authorList>
    </citation>
    <scope>NUCLEOTIDE SEQUENCE</scope>
    <source>
        <strain evidence="2">14975</strain>
    </source>
</reference>
<dbReference type="PANTHER" id="PTHR37422">
    <property type="entry name" value="TEICHURONIC ACID BIOSYNTHESIS PROTEIN TUAE"/>
    <property type="match status" value="1"/>
</dbReference>
<dbReference type="InterPro" id="IPR051533">
    <property type="entry name" value="WaaL-like"/>
</dbReference>
<keyword evidence="1" id="KW-0812">Transmembrane</keyword>
<dbReference type="PROSITE" id="PS51257">
    <property type="entry name" value="PROKAR_LIPOPROTEIN"/>
    <property type="match status" value="1"/>
</dbReference>
<protein>
    <recommendedName>
        <fullName evidence="4">O-antigen ligase family protein</fullName>
    </recommendedName>
</protein>
<sequence>MSDVREKRRLADTLTGRILALLLAVGWVIVMACVDTQAYTAFPLCLIGAAACLLGCFGLLRGDKMVCFSPVNWLAAAVWLYFLVRALCSYSVVEGWGQAALLLACAVYYVAGVTAAQGSGRMVIAALALALVANIAYFGLMRLPESSVLWSGRPECGLTGPNSRPVGLFFYGNFAGFFFMTVGALLLYAALASEKRGWRTLLLLLPALGGIALSFFCDTLSTYISAALLLLVGWVIFCLNRAVAGRRPGFAIILISAALVAGFAVAVYGFLSGGLFEWLSNDLDSHLRYEIWGDLTGHLGEAGACGLGAGASQWAILTSFRDWSAPNFAHNEFLQAWVDYGLIGALLVLLFLVSHLSAGLLALGSDAISSSRRRLTGMALLYVTAMALCAFYDYYWHHAALAASMAFACGVMASPCRRRPLFLRPRRVWMDGRHEALLDVRAARPAERAALILLSLAALGAFVWLGGHFAGPWMAQWSIGSAESRERGAAERCRVLRSLARDYPDYALLNECVRLDPVMEKSLNETIAAMSLTLEANPKNLYNVSMLAHLLARAGRYDEAELIQRRFYEGDGPPPSQIGAWYAVYGRNLLLWGYDDFKKGRHASGLSKMHYAMRMHAHASLHAQTLHRADRTWTVSWRRQEDMEFLRRCKQCVRLRTLMGMPEDDSWSRPLEPGGKPSLYRRWGLNDANN</sequence>
<feature type="transmembrane region" description="Helical" evidence="1">
    <location>
        <begin position="340"/>
        <end position="363"/>
    </location>
</feature>
<feature type="transmembrane region" description="Helical" evidence="1">
    <location>
        <begin position="400"/>
        <end position="417"/>
    </location>
</feature>
<feature type="transmembrane region" description="Helical" evidence="1">
    <location>
        <begin position="375"/>
        <end position="394"/>
    </location>
</feature>
<dbReference type="Proteomes" id="UP000823964">
    <property type="component" value="Unassembled WGS sequence"/>
</dbReference>
<feature type="transmembrane region" description="Helical" evidence="1">
    <location>
        <begin position="250"/>
        <end position="271"/>
    </location>
</feature>
<evidence type="ECO:0000313" key="2">
    <source>
        <dbReference type="EMBL" id="HIX19994.1"/>
    </source>
</evidence>
<feature type="transmembrane region" description="Helical" evidence="1">
    <location>
        <begin position="72"/>
        <end position="93"/>
    </location>
</feature>
<feature type="transmembrane region" description="Helical" evidence="1">
    <location>
        <begin position="198"/>
        <end position="216"/>
    </location>
</feature>
<accession>A0A9D1VBZ6</accession>
<evidence type="ECO:0000313" key="3">
    <source>
        <dbReference type="Proteomes" id="UP000823964"/>
    </source>
</evidence>
<gene>
    <name evidence="2" type="ORF">H9862_05250</name>
</gene>
<comment type="caution">
    <text evidence="2">The sequence shown here is derived from an EMBL/GenBank/DDBJ whole genome shotgun (WGS) entry which is preliminary data.</text>
</comment>
<evidence type="ECO:0000256" key="1">
    <source>
        <dbReference type="SAM" id="Phobius"/>
    </source>
</evidence>
<keyword evidence="1" id="KW-0472">Membrane</keyword>
<evidence type="ECO:0008006" key="4">
    <source>
        <dbReference type="Google" id="ProtNLM"/>
    </source>
</evidence>
<feature type="transmembrane region" description="Helical" evidence="1">
    <location>
        <begin position="14"/>
        <end position="32"/>
    </location>
</feature>
<dbReference type="EMBL" id="DXFQ01000091">
    <property type="protein sequence ID" value="HIX19994.1"/>
    <property type="molecule type" value="Genomic_DNA"/>
</dbReference>
<name>A0A9D1VBZ6_9BACT</name>
<keyword evidence="1" id="KW-1133">Transmembrane helix</keyword>
<feature type="transmembrane region" description="Helical" evidence="1">
    <location>
        <begin position="99"/>
        <end position="116"/>
    </location>
</feature>
<feature type="transmembrane region" description="Helical" evidence="1">
    <location>
        <begin position="222"/>
        <end position="243"/>
    </location>
</feature>
<proteinExistence type="predicted"/>
<feature type="transmembrane region" description="Helical" evidence="1">
    <location>
        <begin position="451"/>
        <end position="475"/>
    </location>
</feature>
<organism evidence="2 3">
    <name type="scientific">Candidatus Akkermansia intestinigallinarum</name>
    <dbReference type="NCBI Taxonomy" id="2838431"/>
    <lineage>
        <taxon>Bacteria</taxon>
        <taxon>Pseudomonadati</taxon>
        <taxon>Verrucomicrobiota</taxon>
        <taxon>Verrucomicrobiia</taxon>
        <taxon>Verrucomicrobiales</taxon>
        <taxon>Akkermansiaceae</taxon>
        <taxon>Akkermansia</taxon>
    </lineage>
</organism>
<feature type="transmembrane region" description="Helical" evidence="1">
    <location>
        <begin position="38"/>
        <end position="60"/>
    </location>
</feature>
<feature type="transmembrane region" description="Helical" evidence="1">
    <location>
        <begin position="168"/>
        <end position="191"/>
    </location>
</feature>
<feature type="transmembrane region" description="Helical" evidence="1">
    <location>
        <begin position="123"/>
        <end position="140"/>
    </location>
</feature>
<reference evidence="2" key="2">
    <citation type="submission" date="2021-04" db="EMBL/GenBank/DDBJ databases">
        <authorList>
            <person name="Gilroy R."/>
        </authorList>
    </citation>
    <scope>NUCLEOTIDE SEQUENCE</scope>
    <source>
        <strain evidence="2">14975</strain>
    </source>
</reference>